<evidence type="ECO:0000259" key="3">
    <source>
        <dbReference type="Pfam" id="PF01055"/>
    </source>
</evidence>
<reference evidence="7" key="2">
    <citation type="journal article" date="2021" name="PeerJ">
        <title>Extensive microbial diversity within the chicken gut microbiome revealed by metagenomics and culture.</title>
        <authorList>
            <person name="Gilroy R."/>
            <person name="Ravi A."/>
            <person name="Getino M."/>
            <person name="Pursley I."/>
            <person name="Horton D.L."/>
            <person name="Alikhan N.F."/>
            <person name="Baker D."/>
            <person name="Gharbi K."/>
            <person name="Hall N."/>
            <person name="Watson M."/>
            <person name="Adriaenssens E.M."/>
            <person name="Foster-Nyarko E."/>
            <person name="Jarju S."/>
            <person name="Secka A."/>
            <person name="Antonio M."/>
            <person name="Oren A."/>
            <person name="Chaudhuri R.R."/>
            <person name="La Ragione R."/>
            <person name="Hildebrand F."/>
            <person name="Pallen M.J."/>
        </authorList>
    </citation>
    <scope>NUCLEOTIDE SEQUENCE</scope>
    <source>
        <strain evidence="7">CHK199-13235</strain>
    </source>
</reference>
<feature type="domain" description="Glycoside hydrolase family 31 TIM barrel" evidence="3">
    <location>
        <begin position="264"/>
        <end position="600"/>
    </location>
</feature>
<dbReference type="Gene3D" id="3.20.20.80">
    <property type="entry name" value="Glycosidases"/>
    <property type="match status" value="1"/>
</dbReference>
<keyword evidence="2" id="KW-0378">Hydrolase</keyword>
<proteinExistence type="inferred from homology"/>
<dbReference type="Proteomes" id="UP000824002">
    <property type="component" value="Unassembled WGS sequence"/>
</dbReference>
<feature type="domain" description="Glycoside hydrolase family 31 N-terminal" evidence="4">
    <location>
        <begin position="36"/>
        <end position="219"/>
    </location>
</feature>
<evidence type="ECO:0000313" key="8">
    <source>
        <dbReference type="Proteomes" id="UP000824002"/>
    </source>
</evidence>
<evidence type="ECO:0000259" key="6">
    <source>
        <dbReference type="Pfam" id="PF21365"/>
    </source>
</evidence>
<dbReference type="InterPro" id="IPR017853">
    <property type="entry name" value="GH"/>
</dbReference>
<comment type="caution">
    <text evidence="7">The sequence shown here is derived from an EMBL/GenBank/DDBJ whole genome shotgun (WGS) entry which is preliminary data.</text>
</comment>
<dbReference type="InterPro" id="IPR000322">
    <property type="entry name" value="Glyco_hydro_31_TIM"/>
</dbReference>
<dbReference type="Pfam" id="PF13802">
    <property type="entry name" value="Gal_mutarotas_2"/>
    <property type="match status" value="1"/>
</dbReference>
<evidence type="ECO:0000313" key="7">
    <source>
        <dbReference type="EMBL" id="HIS76278.1"/>
    </source>
</evidence>
<dbReference type="Pfam" id="PF21365">
    <property type="entry name" value="Glyco_hydro_31_3rd"/>
    <property type="match status" value="1"/>
</dbReference>
<dbReference type="InterPro" id="IPR033403">
    <property type="entry name" value="DUF5110"/>
</dbReference>
<dbReference type="SUPFAM" id="SSF74650">
    <property type="entry name" value="Galactose mutarotase-like"/>
    <property type="match status" value="1"/>
</dbReference>
<evidence type="ECO:0000259" key="4">
    <source>
        <dbReference type="Pfam" id="PF13802"/>
    </source>
</evidence>
<name>A0A9D1FMQ5_9FIRM</name>
<comment type="similarity">
    <text evidence="1 2">Belongs to the glycosyl hydrolase 31 family.</text>
</comment>
<dbReference type="InterPro" id="IPR051816">
    <property type="entry name" value="Glycosyl_Hydrolase_31"/>
</dbReference>
<feature type="domain" description="DUF5110" evidence="5">
    <location>
        <begin position="725"/>
        <end position="768"/>
    </location>
</feature>
<dbReference type="EMBL" id="DVJP01000039">
    <property type="protein sequence ID" value="HIS76278.1"/>
    <property type="molecule type" value="Genomic_DNA"/>
</dbReference>
<evidence type="ECO:0000256" key="1">
    <source>
        <dbReference type="ARBA" id="ARBA00007806"/>
    </source>
</evidence>
<dbReference type="InterPro" id="IPR013780">
    <property type="entry name" value="Glyco_hydro_b"/>
</dbReference>
<dbReference type="SUPFAM" id="SSF51011">
    <property type="entry name" value="Glycosyl hydrolase domain"/>
    <property type="match status" value="1"/>
</dbReference>
<gene>
    <name evidence="7" type="ORF">IAB51_05630</name>
</gene>
<accession>A0A9D1FMQ5</accession>
<keyword evidence="2" id="KW-0326">Glycosidase</keyword>
<dbReference type="AlphaFoldDB" id="A0A9D1FMQ5"/>
<protein>
    <submittedName>
        <fullName evidence="7">DUF5110 domain-containing protein</fullName>
    </submittedName>
</protein>
<dbReference type="CDD" id="cd14752">
    <property type="entry name" value="GH31_N"/>
    <property type="match status" value="1"/>
</dbReference>
<evidence type="ECO:0000256" key="2">
    <source>
        <dbReference type="RuleBase" id="RU361185"/>
    </source>
</evidence>
<sequence length="782" mass="89860">MMNPELRKSQAITGAERRENALFLYSDWGVTRLAPQTESIVRVSCVEQGKELAAEPGEGILFQGQFAEWSYEDTGDLIQVTLPKLTVEISKKTGSFTYRDETGRLLLAEAGSESKALDEFDAYRSVVDENTKYQEIDTPDGVKRVIKEVSSVFDKKLYHTRLSLEFQPDERIYGLGQAEEGLLNLRGSTQYLHQANLKIAIPFFVSSKNYGLLFATGSPAVFSDTQYGSYFYTEADRQMDFYFIRGDNLDGVVKGYRLLTGKASMLPRWAFGFIQSQERYETQEEILNIVAEYRRRGIGLDGIVLDWCSWTGDQWGQKTFDPERFPNPKEMTDKLHENNAHFMISIWPNMREGTDNYREFSEQQLLLPASEIYDAFNPKARELYWKQAREGLFDKGVDAWWCDSCEPFTPEWGRQMKPEPSAMYHEFADTASKYLPQDRMNAYGLAHAQTMYEGQRGTGSGKRVVNLTRNTYTGGQRYGVILWSGDTYASWETLKRQIPAGLNFCASGFPYWTLDIGAFFVRKGTQWFWNGDYNEGTADLGYRELFTRWFQYGVFLPVFRSHGTDFRREIWQFGEEGEPFYEALKAAVQLRYRLLPYIYSWAGKVWKDDSTMMRMLAFDFPQDEKALDIKDEYMFGSSILVCPITEPMYYGAHSMPLNVEKKGRLVYLPAGCDWYDFYTDEKYRGGQTVFAQAGLDRIPLFVKAGSILPMAQPLQHTGELSETEVEYHVYPGADAEFQLYSDDGDGYGYETGGYTVKNLSWDDAKRELRDGEGQTIQATLHQ</sequence>
<dbReference type="InterPro" id="IPR025887">
    <property type="entry name" value="Glyco_hydro_31_N_dom"/>
</dbReference>
<dbReference type="CDD" id="cd06591">
    <property type="entry name" value="GH31_xylosidase_XylS"/>
    <property type="match status" value="1"/>
</dbReference>
<dbReference type="GO" id="GO:0005975">
    <property type="term" value="P:carbohydrate metabolic process"/>
    <property type="evidence" value="ECO:0007669"/>
    <property type="project" value="InterPro"/>
</dbReference>
<dbReference type="Gene3D" id="2.60.40.1760">
    <property type="entry name" value="glycosyl hydrolase (family 31)"/>
    <property type="match status" value="1"/>
</dbReference>
<dbReference type="Gene3D" id="2.60.40.1180">
    <property type="entry name" value="Golgi alpha-mannosidase II"/>
    <property type="match status" value="2"/>
</dbReference>
<dbReference type="PANTHER" id="PTHR43863">
    <property type="entry name" value="HYDROLASE, PUTATIVE (AFU_ORTHOLOGUE AFUA_1G03140)-RELATED"/>
    <property type="match status" value="1"/>
</dbReference>
<reference evidence="7" key="1">
    <citation type="submission" date="2020-10" db="EMBL/GenBank/DDBJ databases">
        <authorList>
            <person name="Gilroy R."/>
        </authorList>
    </citation>
    <scope>NUCLEOTIDE SEQUENCE</scope>
    <source>
        <strain evidence="7">CHK199-13235</strain>
    </source>
</reference>
<dbReference type="Pfam" id="PF17137">
    <property type="entry name" value="DUF5110"/>
    <property type="match status" value="1"/>
</dbReference>
<dbReference type="GO" id="GO:0030246">
    <property type="term" value="F:carbohydrate binding"/>
    <property type="evidence" value="ECO:0007669"/>
    <property type="project" value="InterPro"/>
</dbReference>
<dbReference type="GO" id="GO:0004553">
    <property type="term" value="F:hydrolase activity, hydrolyzing O-glycosyl compounds"/>
    <property type="evidence" value="ECO:0007669"/>
    <property type="project" value="InterPro"/>
</dbReference>
<evidence type="ECO:0000259" key="5">
    <source>
        <dbReference type="Pfam" id="PF17137"/>
    </source>
</evidence>
<dbReference type="SUPFAM" id="SSF51445">
    <property type="entry name" value="(Trans)glycosidases"/>
    <property type="match status" value="1"/>
</dbReference>
<organism evidence="7 8">
    <name type="scientific">Candidatus Merdivicinus excrementipullorum</name>
    <dbReference type="NCBI Taxonomy" id="2840867"/>
    <lineage>
        <taxon>Bacteria</taxon>
        <taxon>Bacillati</taxon>
        <taxon>Bacillota</taxon>
        <taxon>Clostridia</taxon>
        <taxon>Eubacteriales</taxon>
        <taxon>Oscillospiraceae</taxon>
        <taxon>Oscillospiraceae incertae sedis</taxon>
        <taxon>Candidatus Merdivicinus</taxon>
    </lineage>
</organism>
<dbReference type="Pfam" id="PF01055">
    <property type="entry name" value="Glyco_hydro_31_2nd"/>
    <property type="match status" value="1"/>
</dbReference>
<dbReference type="PANTHER" id="PTHR43863:SF2">
    <property type="entry name" value="MALTASE-GLUCOAMYLASE"/>
    <property type="match status" value="1"/>
</dbReference>
<dbReference type="InterPro" id="IPR048395">
    <property type="entry name" value="Glyco_hydro_31_C"/>
</dbReference>
<dbReference type="InterPro" id="IPR011013">
    <property type="entry name" value="Gal_mutarotase_sf_dom"/>
</dbReference>
<feature type="domain" description="Glycosyl hydrolase family 31 C-terminal" evidence="6">
    <location>
        <begin position="610"/>
        <end position="708"/>
    </location>
</feature>